<evidence type="ECO:0000313" key="2">
    <source>
        <dbReference type="EMBL" id="MDM7853816.1"/>
    </source>
</evidence>
<feature type="transmembrane region" description="Helical" evidence="1">
    <location>
        <begin position="23"/>
        <end position="46"/>
    </location>
</feature>
<dbReference type="RefSeq" id="WP_289453330.1">
    <property type="nucleotide sequence ID" value="NZ_JAUCGQ010000001.1"/>
</dbReference>
<evidence type="ECO:0000313" key="3">
    <source>
        <dbReference type="Proteomes" id="UP001529338"/>
    </source>
</evidence>
<name>A0ABT7SCF5_9CELL</name>
<evidence type="ECO:0000256" key="1">
    <source>
        <dbReference type="SAM" id="Phobius"/>
    </source>
</evidence>
<protein>
    <submittedName>
        <fullName evidence="2">Uncharacterized protein</fullName>
    </submittedName>
</protein>
<keyword evidence="1" id="KW-1133">Transmembrane helix</keyword>
<organism evidence="2 3">
    <name type="scientific">Cellulomonas alba</name>
    <dbReference type="NCBI Taxonomy" id="3053467"/>
    <lineage>
        <taxon>Bacteria</taxon>
        <taxon>Bacillati</taxon>
        <taxon>Actinomycetota</taxon>
        <taxon>Actinomycetes</taxon>
        <taxon>Micrococcales</taxon>
        <taxon>Cellulomonadaceae</taxon>
        <taxon>Cellulomonas</taxon>
    </lineage>
</organism>
<sequence length="133" mass="13527">MALAAPLDWAGLDAPRSPRRGPWVAWLVLAALVVGFAACAAAAYALQRHPLASDGLPERIRVDGRDYDHGDALSPAQVAAEPQPWTSLGDVGPHHAAVFAPGAGQAAPGSDPTGVLVETSPGAYVSYSLVGGP</sequence>
<accession>A0ABT7SCF5</accession>
<dbReference type="EMBL" id="JAUCGQ010000001">
    <property type="protein sequence ID" value="MDM7853816.1"/>
    <property type="molecule type" value="Genomic_DNA"/>
</dbReference>
<reference evidence="2 3" key="1">
    <citation type="submission" date="2023-06" db="EMBL/GenBank/DDBJ databases">
        <title>Cellulomonas sp. MW4 Whole genome sequence.</title>
        <authorList>
            <person name="Park S."/>
        </authorList>
    </citation>
    <scope>NUCLEOTIDE SEQUENCE [LARGE SCALE GENOMIC DNA]</scope>
    <source>
        <strain evidence="2 3">MW4</strain>
    </source>
</reference>
<comment type="caution">
    <text evidence="2">The sequence shown here is derived from an EMBL/GenBank/DDBJ whole genome shotgun (WGS) entry which is preliminary data.</text>
</comment>
<keyword evidence="3" id="KW-1185">Reference proteome</keyword>
<keyword evidence="1" id="KW-0472">Membrane</keyword>
<dbReference type="Proteomes" id="UP001529338">
    <property type="component" value="Unassembled WGS sequence"/>
</dbReference>
<proteinExistence type="predicted"/>
<gene>
    <name evidence="2" type="ORF">QRT04_02635</name>
</gene>
<keyword evidence="1" id="KW-0812">Transmembrane</keyword>